<evidence type="ECO:0000313" key="4">
    <source>
        <dbReference type="EMBL" id="WMV23291.1"/>
    </source>
</evidence>
<dbReference type="SUPFAM" id="SSF51197">
    <property type="entry name" value="Clavaminate synthase-like"/>
    <property type="match status" value="1"/>
</dbReference>
<dbReference type="PANTHER" id="PTHR33644:SF3">
    <property type="entry name" value="RING_U-BOX SUPERFAMILY PROTEIN"/>
    <property type="match status" value="1"/>
</dbReference>
<gene>
    <name evidence="3" type="ORF">MTR67_016663</name>
    <name evidence="4" type="ORF">MTR67_016676</name>
</gene>
<feature type="region of interest" description="Disordered" evidence="1">
    <location>
        <begin position="1"/>
        <end position="53"/>
    </location>
</feature>
<dbReference type="Proteomes" id="UP001234989">
    <property type="component" value="Chromosome 4"/>
</dbReference>
<evidence type="ECO:0000259" key="2">
    <source>
        <dbReference type="Pfam" id="PF23112"/>
    </source>
</evidence>
<reference evidence="4" key="1">
    <citation type="submission" date="2023-08" db="EMBL/GenBank/DDBJ databases">
        <title>A de novo genome assembly of Solanum verrucosum Schlechtendal, a Mexican diploid species geographically isolated from the other diploid A-genome species in potato relatives.</title>
        <authorList>
            <person name="Hosaka K."/>
        </authorList>
    </citation>
    <scope>NUCLEOTIDE SEQUENCE</scope>
    <source>
        <tissue evidence="4">Young leaves</tissue>
    </source>
</reference>
<dbReference type="Gene3D" id="2.60.120.330">
    <property type="entry name" value="B-lactam Antibiotic, Isopenicillin N Synthase, Chain"/>
    <property type="match status" value="1"/>
</dbReference>
<dbReference type="InterPro" id="IPR027443">
    <property type="entry name" value="IPNS-like_sf"/>
</dbReference>
<dbReference type="InterPro" id="IPR057649">
    <property type="entry name" value="PUB62-63_C"/>
</dbReference>
<evidence type="ECO:0000256" key="1">
    <source>
        <dbReference type="SAM" id="MobiDB-lite"/>
    </source>
</evidence>
<dbReference type="EMBL" id="CP133615">
    <property type="protein sequence ID" value="WMV23291.1"/>
    <property type="molecule type" value="Genomic_DNA"/>
</dbReference>
<name>A0AAF0QME0_SOLVR</name>
<sequence>MVMVMMHQHQHHHSTAPSTHPINPPPPSSASVLRSPNTSTSNTQQFPSIGSPSVEHGLPLARVKLTDIVPYDGAPVGPYLRAVEALSGSLMRHNAAVIELGGEGTAVLRCGLESVRYFFKTRAVAQNGGGGAGGAALGKSGRGVYIYRAGRPLEDMDSSPPCMTEVFRCMGRAARAALCAIARHLRLRSDVFNHLLDDNPLPVNEASSSVVVATFSNTTSQNGKGAIGGGKLVTNGEVEKGLLTLVSSDAPGLQVCDPNGRWYLADSGLTPGDLLLLTGKALSHATAGLRPAAVYRGSADNYVGTTCGGRTSLAFRLIPQSNAILDCSPITAAGHVIPHSYVPISVSQFMDDLSAEEDMLCSNTDNAYVARDNLNKEPSLRSVLSDPLSGAFLEDAMFVSCGHSFGGLMLKRVIDMARCTLCNAEIERGSLIPNHVLRTAAAAVKHEDDRRLFHNAALRKRRKEVGDIRVSFDFPHFAADLSIQTAYEVKTLLKDFPLVDLADCIVGFGKAKAYPVFAILFWPRKKFGFSDIYENGELPSENGPHKGVQYPFSVNEKVLIRGNRRTPDKFVGKEAVITSQCLNGWYLLKIMDSGENVRLQYRSLRKFLPTQETEERCQSQTVQNSS</sequence>
<evidence type="ECO:0000313" key="5">
    <source>
        <dbReference type="Proteomes" id="UP001234989"/>
    </source>
</evidence>
<dbReference type="Gene3D" id="3.30.40.10">
    <property type="entry name" value="Zinc/RING finger domain, C3HC4 (zinc finger)"/>
    <property type="match status" value="1"/>
</dbReference>
<keyword evidence="5" id="KW-1185">Reference proteome</keyword>
<feature type="domain" description="PUB 62/63 C-terminal" evidence="2">
    <location>
        <begin position="548"/>
        <end position="606"/>
    </location>
</feature>
<dbReference type="EMBL" id="CP133615">
    <property type="protein sequence ID" value="WMV23278.1"/>
    <property type="molecule type" value="Genomic_DNA"/>
</dbReference>
<proteinExistence type="predicted"/>
<evidence type="ECO:0000313" key="3">
    <source>
        <dbReference type="EMBL" id="WMV23278.1"/>
    </source>
</evidence>
<protein>
    <recommendedName>
        <fullName evidence="2">PUB 62/63 C-terminal domain-containing protein</fullName>
    </recommendedName>
</protein>
<feature type="compositionally biased region" description="Polar residues" evidence="1">
    <location>
        <begin position="32"/>
        <end position="51"/>
    </location>
</feature>
<dbReference type="InterPro" id="IPR013083">
    <property type="entry name" value="Znf_RING/FYVE/PHD"/>
</dbReference>
<dbReference type="SUPFAM" id="SSF57850">
    <property type="entry name" value="RING/U-box"/>
    <property type="match status" value="1"/>
</dbReference>
<organism evidence="4 5">
    <name type="scientific">Solanum verrucosum</name>
    <dbReference type="NCBI Taxonomy" id="315347"/>
    <lineage>
        <taxon>Eukaryota</taxon>
        <taxon>Viridiplantae</taxon>
        <taxon>Streptophyta</taxon>
        <taxon>Embryophyta</taxon>
        <taxon>Tracheophyta</taxon>
        <taxon>Spermatophyta</taxon>
        <taxon>Magnoliopsida</taxon>
        <taxon>eudicotyledons</taxon>
        <taxon>Gunneridae</taxon>
        <taxon>Pentapetalae</taxon>
        <taxon>asterids</taxon>
        <taxon>lamiids</taxon>
        <taxon>Solanales</taxon>
        <taxon>Solanaceae</taxon>
        <taxon>Solanoideae</taxon>
        <taxon>Solaneae</taxon>
        <taxon>Solanum</taxon>
    </lineage>
</organism>
<dbReference type="Pfam" id="PF23112">
    <property type="entry name" value="PUB62-63_C"/>
    <property type="match status" value="1"/>
</dbReference>
<dbReference type="PANTHER" id="PTHR33644">
    <property type="entry name" value="U-BOX DOMAIN-CONTAINING PROTEIN 62-RELATED"/>
    <property type="match status" value="1"/>
</dbReference>
<dbReference type="AlphaFoldDB" id="A0AAF0QME0"/>
<accession>A0AAF0QME0</accession>